<reference evidence="3" key="2">
    <citation type="journal article" date="2023" name="Nat. Commun.">
        <title>Cultivation of marine bacteria of the SAR202 clade.</title>
        <authorList>
            <person name="Lim Y."/>
            <person name="Seo J.H."/>
            <person name="Giovannoni S.J."/>
            <person name="Kang I."/>
            <person name="Cho J.C."/>
        </authorList>
    </citation>
    <scope>NUCLEOTIDE SEQUENCE</scope>
    <source>
        <strain evidence="3">JH1073</strain>
    </source>
</reference>
<proteinExistence type="predicted"/>
<evidence type="ECO:0008006" key="6">
    <source>
        <dbReference type="Google" id="ProtNLM"/>
    </source>
</evidence>
<name>A0AAJ5ZLW2_9CHLR</name>
<evidence type="ECO:0000313" key="2">
    <source>
        <dbReference type="EMBL" id="MDG0866532.1"/>
    </source>
</evidence>
<protein>
    <recommendedName>
        <fullName evidence="6">Type II secretion system protein</fullName>
    </recommendedName>
</protein>
<feature type="chain" id="PRO_5042460382" description="Type II secretion system protein" evidence="1">
    <location>
        <begin position="21"/>
        <end position="170"/>
    </location>
</feature>
<keyword evidence="4" id="KW-1185">Reference proteome</keyword>
<gene>
    <name evidence="2" type="ORF">GKO46_05520</name>
    <name evidence="3" type="ORF">GKO48_13765</name>
</gene>
<reference evidence="4" key="3">
    <citation type="submission" date="2023-06" db="EMBL/GenBank/DDBJ databases">
        <title>Pangenomics reveal diversification of enzyme families and niche specialization in globally abundant SAR202 bacteria.</title>
        <authorList>
            <person name="Saw J.H.W."/>
        </authorList>
    </citation>
    <scope>NUCLEOTIDE SEQUENCE [LARGE SCALE GENOMIC DNA]</scope>
    <source>
        <strain evidence="4">JH1073</strain>
    </source>
</reference>
<organism evidence="3 4">
    <name type="scientific">Candidatus Lucifugimonas marina</name>
    <dbReference type="NCBI Taxonomy" id="3038979"/>
    <lineage>
        <taxon>Bacteria</taxon>
        <taxon>Bacillati</taxon>
        <taxon>Chloroflexota</taxon>
        <taxon>Dehalococcoidia</taxon>
        <taxon>SAR202 cluster</taxon>
        <taxon>Candidatus Lucifugimonadales</taxon>
        <taxon>Candidatus Lucifugimonadaceae</taxon>
        <taxon>Candidatus Lucifugimonas</taxon>
    </lineage>
</organism>
<reference evidence="4 5" key="1">
    <citation type="submission" date="2019-11" db="EMBL/GenBank/DDBJ databases">
        <authorList>
            <person name="Cho J.-C."/>
        </authorList>
    </citation>
    <scope>NUCLEOTIDE SEQUENCE [LARGE SCALE GENOMIC DNA]</scope>
    <source>
        <strain evidence="3 4">JH1073</strain>
        <strain evidence="2 5">JH702</strain>
    </source>
</reference>
<dbReference type="Proteomes" id="UP001219901">
    <property type="component" value="Chromosome"/>
</dbReference>
<dbReference type="AlphaFoldDB" id="A0AAJ5ZLW2"/>
<accession>A0AAJ5ZLW2</accession>
<evidence type="ECO:0000313" key="5">
    <source>
        <dbReference type="Proteomes" id="UP001321249"/>
    </source>
</evidence>
<dbReference type="EMBL" id="WMBE01000002">
    <property type="protein sequence ID" value="MDG0866532.1"/>
    <property type="molecule type" value="Genomic_DNA"/>
</dbReference>
<keyword evidence="1" id="KW-0732">Signal</keyword>
<sequence>MLLTIAGVIAAVAVMNAVYPAVTRSSAAVASASGTVDERIRTNISVVQSVGELDSGSSWVDTNSNSLFDFYVWSKNVGDIRIPAVDEVDIFFGQPGGIVRIPHEDDAGGSYPQWSYSYEGGATEWGIASTVKFDIKFDDGCPGSCIQSTGTYFIRVITPNGVAAESYFSM</sequence>
<dbReference type="RefSeq" id="WP_342824028.1">
    <property type="nucleotide sequence ID" value="NZ_CP046146.1"/>
</dbReference>
<dbReference type="EMBL" id="CP046147">
    <property type="protein sequence ID" value="WFG40623.1"/>
    <property type="molecule type" value="Genomic_DNA"/>
</dbReference>
<evidence type="ECO:0000313" key="3">
    <source>
        <dbReference type="EMBL" id="WFG40623.1"/>
    </source>
</evidence>
<evidence type="ECO:0000313" key="4">
    <source>
        <dbReference type="Proteomes" id="UP001219901"/>
    </source>
</evidence>
<evidence type="ECO:0000256" key="1">
    <source>
        <dbReference type="SAM" id="SignalP"/>
    </source>
</evidence>
<dbReference type="Proteomes" id="UP001321249">
    <property type="component" value="Unassembled WGS sequence"/>
</dbReference>
<feature type="signal peptide" evidence="1">
    <location>
        <begin position="1"/>
        <end position="20"/>
    </location>
</feature>